<evidence type="ECO:0000313" key="1">
    <source>
        <dbReference type="Proteomes" id="UP000887564"/>
    </source>
</evidence>
<proteinExistence type="predicted"/>
<dbReference type="Proteomes" id="UP000887564">
    <property type="component" value="Unplaced"/>
</dbReference>
<evidence type="ECO:0000313" key="2">
    <source>
        <dbReference type="WBParaSite" id="PEQ_0000003701-mRNA-1"/>
    </source>
</evidence>
<dbReference type="InterPro" id="IPR043502">
    <property type="entry name" value="DNA/RNA_pol_sf"/>
</dbReference>
<organism evidence="1 2">
    <name type="scientific">Parascaris equorum</name>
    <name type="common">Equine roundworm</name>
    <dbReference type="NCBI Taxonomy" id="6256"/>
    <lineage>
        <taxon>Eukaryota</taxon>
        <taxon>Metazoa</taxon>
        <taxon>Ecdysozoa</taxon>
        <taxon>Nematoda</taxon>
        <taxon>Chromadorea</taxon>
        <taxon>Rhabditida</taxon>
        <taxon>Spirurina</taxon>
        <taxon>Ascaridomorpha</taxon>
        <taxon>Ascaridoidea</taxon>
        <taxon>Ascarididae</taxon>
        <taxon>Parascaris</taxon>
    </lineage>
</organism>
<protein>
    <submittedName>
        <fullName evidence="2">Reverse transcriptase domain-containing protein</fullName>
    </submittedName>
</protein>
<reference evidence="2" key="1">
    <citation type="submission" date="2022-11" db="UniProtKB">
        <authorList>
            <consortium name="WormBaseParasite"/>
        </authorList>
    </citation>
    <scope>IDENTIFICATION</scope>
</reference>
<accession>A0A914R0Q6</accession>
<dbReference type="WBParaSite" id="PEQ_0000003701-mRNA-1">
    <property type="protein sequence ID" value="PEQ_0000003701-mRNA-1"/>
    <property type="gene ID" value="PEQ_0000003701"/>
</dbReference>
<dbReference type="SUPFAM" id="SSF56672">
    <property type="entry name" value="DNA/RNA polymerases"/>
    <property type="match status" value="1"/>
</dbReference>
<dbReference type="AlphaFoldDB" id="A0A914R0Q6"/>
<sequence length="143" mass="16368">CEVLLRVRLAPILITADVEKALLQIGLHDDQRGAVRFIWVKDVISSTNLRAFSFTRVPFGVISSPFLLNAILLDSESMQQSATLLGIVWELQEDTMVFNTKKCDNYPATKRQFLAYTAEAVQHATPSLKLFLQHLWKKKYDWD</sequence>
<keyword evidence="1" id="KW-1185">Reference proteome</keyword>
<name>A0A914R0Q6_PAREQ</name>
<dbReference type="PANTHER" id="PTHR47331">
    <property type="entry name" value="PHD-TYPE DOMAIN-CONTAINING PROTEIN"/>
    <property type="match status" value="1"/>
</dbReference>